<dbReference type="KEGG" id="cmv:CMUST_11105"/>
<dbReference type="SUPFAM" id="SSF55681">
    <property type="entry name" value="Class II aaRS and biotin synthetases"/>
    <property type="match status" value="1"/>
</dbReference>
<reference evidence="8" key="2">
    <citation type="submission" date="2015-05" db="EMBL/GenBank/DDBJ databases">
        <title>Complete genome sequence of Corynebacterium mustelae DSM 45274, isolated from various tissues of a male ferret with lethal sepsis.</title>
        <authorList>
            <person name="Ruckert C."/>
            <person name="Albersmeier A."/>
            <person name="Winkler A."/>
            <person name="Tauch A."/>
        </authorList>
    </citation>
    <scope>NUCLEOTIDE SEQUENCE [LARGE SCALE GENOMIC DNA]</scope>
    <source>
        <strain evidence="8">DSM 45274</strain>
    </source>
</reference>
<feature type="binding site" evidence="5">
    <location>
        <begin position="118"/>
        <end position="125"/>
    </location>
    <ligand>
        <name>substrate</name>
    </ligand>
</feature>
<keyword evidence="3 5" id="KW-0012">Acyltransferase</keyword>
<feature type="active site" description="Acyl-thioester intermediate" evidence="5">
    <location>
        <position position="222"/>
    </location>
</feature>
<evidence type="ECO:0000256" key="2">
    <source>
        <dbReference type="ARBA" id="ARBA00022679"/>
    </source>
</evidence>
<comment type="miscellaneous">
    <text evidence="5">In the reaction, the free carboxyl group of octanoic acid is attached via an amide linkage to the epsilon-amino group of a specific lysine residue of lipoyl domains of lipoate-dependent enzymes.</text>
</comment>
<reference evidence="7 8" key="1">
    <citation type="journal article" date="2015" name="Genome Announc.">
        <title>Complete Genome Sequence of the Type Strain Corynebacterium mustelae DSM 45274, Isolated from Various Tissues of a Male Ferret with Lethal Sepsis.</title>
        <authorList>
            <person name="Ruckert C."/>
            <person name="Eimer J."/>
            <person name="Winkler A."/>
            <person name="Tauch A."/>
        </authorList>
    </citation>
    <scope>NUCLEOTIDE SEQUENCE [LARGE SCALE GENOMIC DNA]</scope>
    <source>
        <strain evidence="7 8">DSM 45274</strain>
    </source>
</reference>
<dbReference type="Gene3D" id="3.30.930.10">
    <property type="entry name" value="Bira Bifunctional Protein, Domain 2"/>
    <property type="match status" value="1"/>
</dbReference>
<dbReference type="EMBL" id="CP011542">
    <property type="protein sequence ID" value="AKK06536.1"/>
    <property type="molecule type" value="Genomic_DNA"/>
</dbReference>
<organism evidence="7 8">
    <name type="scientific">Corynebacterium mustelae</name>
    <dbReference type="NCBI Taxonomy" id="571915"/>
    <lineage>
        <taxon>Bacteria</taxon>
        <taxon>Bacillati</taxon>
        <taxon>Actinomycetota</taxon>
        <taxon>Actinomycetes</taxon>
        <taxon>Mycobacteriales</taxon>
        <taxon>Corynebacteriaceae</taxon>
        <taxon>Corynebacterium</taxon>
    </lineage>
</organism>
<dbReference type="UniPathway" id="UPA00538">
    <property type="reaction ID" value="UER00592"/>
</dbReference>
<protein>
    <recommendedName>
        <fullName evidence="5">Octanoyltransferase</fullName>
        <ecNumber evidence="5">2.3.1.181</ecNumber>
    </recommendedName>
    <alternativeName>
        <fullName evidence="5">Lipoate-protein ligase B</fullName>
    </alternativeName>
    <alternativeName>
        <fullName evidence="5">Lipoyl/octanoyl transferase</fullName>
    </alternativeName>
    <alternativeName>
        <fullName evidence="5">Octanoyl-[acyl-carrier-protein]-protein N-octanoyltransferase</fullName>
    </alternativeName>
</protein>
<comment type="subcellular location">
    <subcellularLocation>
        <location evidence="5">Cytoplasm</location>
    </subcellularLocation>
</comment>
<dbReference type="NCBIfam" id="NF010925">
    <property type="entry name" value="PRK14345.1"/>
    <property type="match status" value="1"/>
</dbReference>
<dbReference type="Proteomes" id="UP000035199">
    <property type="component" value="Chromosome"/>
</dbReference>
<dbReference type="PANTHER" id="PTHR10993:SF7">
    <property type="entry name" value="LIPOYLTRANSFERASE 2, MITOCHONDRIAL-RELATED"/>
    <property type="match status" value="1"/>
</dbReference>
<sequence>MTDTKKLQFPQCARNGCAYNVMFQRESECHTVTAPRKPFFPADQSIRHSETPLGVRLLGTIDYQEAWDLQAELAAKRAADEMDDTVLVLEHPPVYTAGKRTQPEDRPTNGLPVIDVDRGGRITWHGPGQLVMYPIIKLADPIDVVDYVRRVEEALIQIVRRAGLVDAGRIQGRSGVWIPGATAADHRKVAALGIRITKGVSMHGLALNCNNTLEYYEHIIPCGIADAGVTTLSKELGRDVTVADMIQPALQALDDAFSGRLVVADHTFASAPDPTKITAHSGASKS</sequence>
<evidence type="ECO:0000256" key="3">
    <source>
        <dbReference type="ARBA" id="ARBA00023315"/>
    </source>
</evidence>
<accession>A0A0G3GZE7</accession>
<dbReference type="PANTHER" id="PTHR10993">
    <property type="entry name" value="OCTANOYLTRANSFERASE"/>
    <property type="match status" value="1"/>
</dbReference>
<comment type="function">
    <text evidence="4 5">Catalyzes the transfer of endogenously produced octanoic acid from octanoyl-acyl-carrier-protein onto the lipoyl domains of lipoate-dependent enzymes. Lipoyl-ACP can also act as a substrate although octanoyl-ACP is likely to be the physiological substrate.</text>
</comment>
<dbReference type="EC" id="2.3.1.181" evidence="5"/>
<dbReference type="HAMAP" id="MF_00013">
    <property type="entry name" value="LipB"/>
    <property type="match status" value="1"/>
</dbReference>
<comment type="similarity">
    <text evidence="5">Belongs to the LipB family.</text>
</comment>
<dbReference type="InterPro" id="IPR045864">
    <property type="entry name" value="aa-tRNA-synth_II/BPL/LPL"/>
</dbReference>
<dbReference type="GO" id="GO:0005737">
    <property type="term" value="C:cytoplasm"/>
    <property type="evidence" value="ECO:0007669"/>
    <property type="project" value="UniProtKB-SubCell"/>
</dbReference>
<feature type="binding site" evidence="5">
    <location>
        <begin position="191"/>
        <end position="193"/>
    </location>
    <ligand>
        <name>substrate</name>
    </ligand>
</feature>
<evidence type="ECO:0000256" key="4">
    <source>
        <dbReference type="ARBA" id="ARBA00024732"/>
    </source>
</evidence>
<proteinExistence type="inferred from homology"/>
<evidence type="ECO:0000256" key="1">
    <source>
        <dbReference type="ARBA" id="ARBA00004821"/>
    </source>
</evidence>
<comment type="catalytic activity">
    <reaction evidence="5">
        <text>octanoyl-[ACP] + L-lysyl-[protein] = N(6)-octanoyl-L-lysyl-[protein] + holo-[ACP] + H(+)</text>
        <dbReference type="Rhea" id="RHEA:17665"/>
        <dbReference type="Rhea" id="RHEA-COMP:9636"/>
        <dbReference type="Rhea" id="RHEA-COMP:9685"/>
        <dbReference type="Rhea" id="RHEA-COMP:9752"/>
        <dbReference type="Rhea" id="RHEA-COMP:9928"/>
        <dbReference type="ChEBI" id="CHEBI:15378"/>
        <dbReference type="ChEBI" id="CHEBI:29969"/>
        <dbReference type="ChEBI" id="CHEBI:64479"/>
        <dbReference type="ChEBI" id="CHEBI:78463"/>
        <dbReference type="ChEBI" id="CHEBI:78809"/>
        <dbReference type="EC" id="2.3.1.181"/>
    </reaction>
</comment>
<evidence type="ECO:0000313" key="8">
    <source>
        <dbReference type="Proteomes" id="UP000035199"/>
    </source>
</evidence>
<keyword evidence="7" id="KW-0436">Ligase</keyword>
<feature type="binding site" evidence="5">
    <location>
        <begin position="204"/>
        <end position="206"/>
    </location>
    <ligand>
        <name>substrate</name>
    </ligand>
</feature>
<feature type="domain" description="BPL/LPL catalytic" evidence="6">
    <location>
        <begin position="80"/>
        <end position="261"/>
    </location>
</feature>
<dbReference type="InterPro" id="IPR020605">
    <property type="entry name" value="Octanoyltransferase_CS"/>
</dbReference>
<dbReference type="AlphaFoldDB" id="A0A0G3GZE7"/>
<dbReference type="Pfam" id="PF21948">
    <property type="entry name" value="LplA-B_cat"/>
    <property type="match status" value="1"/>
</dbReference>
<dbReference type="GO" id="GO:0009249">
    <property type="term" value="P:protein lipoylation"/>
    <property type="evidence" value="ECO:0007669"/>
    <property type="project" value="InterPro"/>
</dbReference>
<name>A0A0G3GZE7_9CORY</name>
<dbReference type="GO" id="GO:0016874">
    <property type="term" value="F:ligase activity"/>
    <property type="evidence" value="ECO:0007669"/>
    <property type="project" value="UniProtKB-KW"/>
</dbReference>
<keyword evidence="8" id="KW-1185">Reference proteome</keyword>
<feature type="site" description="Lowers pKa of active site Cys" evidence="5">
    <location>
        <position position="188"/>
    </location>
</feature>
<keyword evidence="5" id="KW-0963">Cytoplasm</keyword>
<dbReference type="PROSITE" id="PS51733">
    <property type="entry name" value="BPL_LPL_CATALYTIC"/>
    <property type="match status" value="1"/>
</dbReference>
<evidence type="ECO:0000259" key="6">
    <source>
        <dbReference type="PROSITE" id="PS51733"/>
    </source>
</evidence>
<dbReference type="CDD" id="cd16444">
    <property type="entry name" value="LipB"/>
    <property type="match status" value="1"/>
</dbReference>
<dbReference type="PATRIC" id="fig|571915.4.peg.2367"/>
<evidence type="ECO:0000256" key="5">
    <source>
        <dbReference type="HAMAP-Rule" id="MF_00013"/>
    </source>
</evidence>
<dbReference type="GO" id="GO:0033819">
    <property type="term" value="F:lipoyl(octanoyl) transferase activity"/>
    <property type="evidence" value="ECO:0007669"/>
    <property type="project" value="UniProtKB-EC"/>
</dbReference>
<keyword evidence="2 5" id="KW-0808">Transferase</keyword>
<dbReference type="NCBIfam" id="TIGR00214">
    <property type="entry name" value="lipB"/>
    <property type="match status" value="1"/>
</dbReference>
<comment type="pathway">
    <text evidence="1 5">Protein modification; protein lipoylation via endogenous pathway; protein N(6)-(lipoyl)lysine from octanoyl-[acyl-carrier-protein]: step 1/2.</text>
</comment>
<dbReference type="STRING" id="571915.CMUST_11105"/>
<dbReference type="PROSITE" id="PS01313">
    <property type="entry name" value="LIPB"/>
    <property type="match status" value="1"/>
</dbReference>
<dbReference type="InterPro" id="IPR004143">
    <property type="entry name" value="BPL_LPL_catalytic"/>
</dbReference>
<evidence type="ECO:0000313" key="7">
    <source>
        <dbReference type="EMBL" id="AKK06536.1"/>
    </source>
</evidence>
<gene>
    <name evidence="5 7" type="primary">lipB</name>
    <name evidence="7" type="ORF">CMUST_11105</name>
</gene>
<dbReference type="InterPro" id="IPR000544">
    <property type="entry name" value="Octanoyltransferase"/>
</dbReference>